<dbReference type="Proteomes" id="UP000240638">
    <property type="component" value="Unassembled WGS sequence"/>
</dbReference>
<dbReference type="InterPro" id="IPR052909">
    <property type="entry name" value="Transposase_6_like"/>
</dbReference>
<dbReference type="PANTHER" id="PTHR46637">
    <property type="entry name" value="TIS1421-TRANSPOSASE PROTEIN A"/>
    <property type="match status" value="1"/>
</dbReference>
<dbReference type="AlphaFoldDB" id="A0A2T3XZQ6"/>
<organism evidence="2 3">
    <name type="scientific">Trinickia symbiotica</name>
    <dbReference type="NCBI Taxonomy" id="863227"/>
    <lineage>
        <taxon>Bacteria</taxon>
        <taxon>Pseudomonadati</taxon>
        <taxon>Pseudomonadota</taxon>
        <taxon>Betaproteobacteria</taxon>
        <taxon>Burkholderiales</taxon>
        <taxon>Burkholderiaceae</taxon>
        <taxon>Trinickia</taxon>
    </lineage>
</organism>
<feature type="domain" description="Insertion element IS402-like" evidence="1">
    <location>
        <begin position="17"/>
        <end position="92"/>
    </location>
</feature>
<gene>
    <name evidence="2" type="ORF">C9I57_04920</name>
</gene>
<evidence type="ECO:0000313" key="2">
    <source>
        <dbReference type="EMBL" id="PTB21968.1"/>
    </source>
</evidence>
<protein>
    <recommendedName>
        <fullName evidence="1">Insertion element IS402-like domain-containing protein</fullName>
    </recommendedName>
</protein>
<reference evidence="2 3" key="1">
    <citation type="submission" date="2018-03" db="EMBL/GenBank/DDBJ databases">
        <title>Whole genome analyses suggest that Burkholderia sensu lato contains two further novel genera in the rhizoxinica-symbiotica group Mycetohabitans gen. nov., and Trinickia gen. nov.: implications for the evolution of diazotrophy and nodulation in the Burkholderiaceae.</title>
        <authorList>
            <person name="Estrada De Los Santos P."/>
            <person name="Palmer M."/>
            <person name="Chavez-Ramirez B."/>
            <person name="Steenkamp E.T."/>
            <person name="Hirsch A.M."/>
            <person name="Manyaka P."/>
            <person name="Maluk M."/>
            <person name="Lafos M."/>
            <person name="Crook M."/>
            <person name="Gross E."/>
            <person name="Simon M.F."/>
            <person name="Bueno Dos Reis Junior F."/>
            <person name="Poole P.S."/>
            <person name="Venter S.N."/>
            <person name="James E.K."/>
        </authorList>
    </citation>
    <scope>NUCLEOTIDE SEQUENCE [LARGE SCALE GENOMIC DNA]</scope>
    <source>
        <strain evidence="2 3">JPY-366</strain>
    </source>
</reference>
<dbReference type="PANTHER" id="PTHR46637:SF1">
    <property type="entry name" value="BLL5188 PROTEIN"/>
    <property type="match status" value="1"/>
</dbReference>
<evidence type="ECO:0000313" key="3">
    <source>
        <dbReference type="Proteomes" id="UP000240638"/>
    </source>
</evidence>
<accession>A0A2T3XZQ6</accession>
<dbReference type="InterPro" id="IPR025161">
    <property type="entry name" value="IS402-like_dom"/>
</dbReference>
<dbReference type="Pfam" id="PF13340">
    <property type="entry name" value="DUF4096"/>
    <property type="match status" value="1"/>
</dbReference>
<name>A0A2T3XZQ6_9BURK</name>
<proteinExistence type="predicted"/>
<evidence type="ECO:0000259" key="1">
    <source>
        <dbReference type="Pfam" id="PF13340"/>
    </source>
</evidence>
<comment type="caution">
    <text evidence="2">The sequence shown here is derived from an EMBL/GenBank/DDBJ whole genome shotgun (WGS) entry which is preliminary data.</text>
</comment>
<sequence length="144" mass="16576">MLPVLTEEALMTPYRDITDEQWHGVVALFPEHQRRVQSRGRPLADTRAVLNGVLWVIYSGAAWSSLPSRYPSYQTCHRRFKSWYLSGVFRRVLDQLYGDAAKVLCESMQLRMRVNTKPRKDATPPFTRVDPSTLAYLTSMQQAA</sequence>
<dbReference type="EMBL" id="PYUC01000002">
    <property type="protein sequence ID" value="PTB21968.1"/>
    <property type="molecule type" value="Genomic_DNA"/>
</dbReference>